<accession>A0A1A7YZH8</accession>
<feature type="non-terminal residue" evidence="1">
    <location>
        <position position="1"/>
    </location>
</feature>
<reference evidence="1" key="2">
    <citation type="submission" date="2016-06" db="EMBL/GenBank/DDBJ databases">
        <title>The genome of a short-lived fish provides insights into sex chromosome evolution and the genetic control of aging.</title>
        <authorList>
            <person name="Reichwald K."/>
            <person name="Felder M."/>
            <person name="Petzold A."/>
            <person name="Koch P."/>
            <person name="Groth M."/>
            <person name="Platzer M."/>
        </authorList>
    </citation>
    <scope>NUCLEOTIDE SEQUENCE</scope>
    <source>
        <tissue evidence="1">Brain</tissue>
    </source>
</reference>
<feature type="non-terminal residue" evidence="1">
    <location>
        <position position="100"/>
    </location>
</feature>
<protein>
    <submittedName>
        <fullName evidence="1">Uncharacterized protein</fullName>
    </submittedName>
</protein>
<gene>
    <name evidence="1" type="primary">Nfu_g_1_013509</name>
</gene>
<proteinExistence type="predicted"/>
<reference evidence="1" key="1">
    <citation type="submission" date="2016-05" db="EMBL/GenBank/DDBJ databases">
        <authorList>
            <person name="Lavstsen T."/>
            <person name="Jespersen J.S."/>
        </authorList>
    </citation>
    <scope>NUCLEOTIDE SEQUENCE</scope>
    <source>
        <tissue evidence="1">Brain</tissue>
    </source>
</reference>
<sequence length="100" mass="11653">RRNHLYLLQCVEGINEFKTFPKVVKIFLSEDLGQTLYTQHPTILHKYLQNELFQGSVTLRKTRCSPILIGWECHYCTCASREEIQTKQRKVCGINAIHSS</sequence>
<dbReference type="EMBL" id="HADX01013108">
    <property type="protein sequence ID" value="SBP35340.1"/>
    <property type="molecule type" value="Transcribed_RNA"/>
</dbReference>
<organism evidence="1">
    <name type="scientific">Iconisemion striatum</name>
    <dbReference type="NCBI Taxonomy" id="60296"/>
    <lineage>
        <taxon>Eukaryota</taxon>
        <taxon>Metazoa</taxon>
        <taxon>Chordata</taxon>
        <taxon>Craniata</taxon>
        <taxon>Vertebrata</taxon>
        <taxon>Euteleostomi</taxon>
        <taxon>Actinopterygii</taxon>
        <taxon>Neopterygii</taxon>
        <taxon>Teleostei</taxon>
        <taxon>Neoteleostei</taxon>
        <taxon>Acanthomorphata</taxon>
        <taxon>Ovalentaria</taxon>
        <taxon>Atherinomorphae</taxon>
        <taxon>Cyprinodontiformes</taxon>
        <taxon>Nothobranchiidae</taxon>
        <taxon>Iconisemion</taxon>
    </lineage>
</organism>
<evidence type="ECO:0000313" key="1">
    <source>
        <dbReference type="EMBL" id="SBP35340.1"/>
    </source>
</evidence>
<dbReference type="AlphaFoldDB" id="A0A1A7YZH8"/>
<name>A0A1A7YZH8_9TELE</name>